<dbReference type="InterPro" id="IPR015590">
    <property type="entry name" value="Aldehyde_DH_dom"/>
</dbReference>
<organism evidence="3 4">
    <name type="scientific">Novimethylophilus kurashikiensis</name>
    <dbReference type="NCBI Taxonomy" id="1825523"/>
    <lineage>
        <taxon>Bacteria</taxon>
        <taxon>Pseudomonadati</taxon>
        <taxon>Pseudomonadota</taxon>
        <taxon>Betaproteobacteria</taxon>
        <taxon>Nitrosomonadales</taxon>
        <taxon>Methylophilaceae</taxon>
        <taxon>Novimethylophilus</taxon>
    </lineage>
</organism>
<dbReference type="InterPro" id="IPR016163">
    <property type="entry name" value="Ald_DH_C"/>
</dbReference>
<keyword evidence="4" id="KW-1185">Reference proteome</keyword>
<evidence type="ECO:0000256" key="1">
    <source>
        <dbReference type="ARBA" id="ARBA00023002"/>
    </source>
</evidence>
<sequence length="591" mass="64414">MSQPLVLDTVNPLLDTDSPSSIMTPVTQAPTSQASLDQAVSRLREGAVRFAALSLDQRIALAETLRQDFMQVAQHMVEAGCKAKNIPVGSPLEAEEWATGPWGIIRQLRLIADALRSLKKTGNTPIGPVAKTLSGKLAVRVFPQSPIDAMLQKDVTVDVHMQHHVTEQTLDTDRAAFYKHPDHAGKVVLVLGAGNIAAIGMMDVITKLFNEGKVCVLKMNPVNAYLGPLIEEGFQAAIRNGFLEVVYGSADEGRHLAYHPGVDEIHLTGSDKTYDQIVWGAPGPQQDARRAANEPLTQKPITAELGNISPVIVVPGPYTDEEIQFQAEVIAAAMTMNASFLCNAAKMLVLPKDWDGSPRFLRAVRRVCATIEPRAAYYPGAAERWKHMTERRSNMVNIGLPAKDALPWSFVSGLDHHNQSEKLFHEEAFCSVFADVELGSPNPMEFLERAVDWVNTQLWGTLSATLIVHPSTLKNSAVNVAFERAIDRLEYGTVAVNTFPGLSFVFASPPWGAYPGAKPDNIQSGTGFVHNTAMLEGIEKAVIRAPLTSFPKPGYVPGHRTAAALLRKLVVLENAPSWLKMPGILWEALRG</sequence>
<evidence type="ECO:0000313" key="4">
    <source>
        <dbReference type="Proteomes" id="UP000245081"/>
    </source>
</evidence>
<dbReference type="EMBL" id="BDOQ01000009">
    <property type="protein sequence ID" value="GBG14688.1"/>
    <property type="molecule type" value="Genomic_DNA"/>
</dbReference>
<dbReference type="Gene3D" id="3.40.605.10">
    <property type="entry name" value="Aldehyde Dehydrogenase, Chain A, domain 1"/>
    <property type="match status" value="1"/>
</dbReference>
<dbReference type="Gene3D" id="3.40.309.10">
    <property type="entry name" value="Aldehyde Dehydrogenase, Chain A, domain 2"/>
    <property type="match status" value="1"/>
</dbReference>
<dbReference type="GO" id="GO:0016620">
    <property type="term" value="F:oxidoreductase activity, acting on the aldehyde or oxo group of donors, NAD or NADP as acceptor"/>
    <property type="evidence" value="ECO:0007669"/>
    <property type="project" value="InterPro"/>
</dbReference>
<reference evidence="3 4" key="1">
    <citation type="journal article" date="2018" name="Environ. Microbiol.">
        <title>Isolation and genomic characterization of Novimethylophilus kurashikiensis gen. nov. sp. nov., a new lanthanide-dependent methylotrophic species of Methylophilaceae.</title>
        <authorList>
            <person name="Lv H."/>
            <person name="Sahin N."/>
            <person name="Tani A."/>
        </authorList>
    </citation>
    <scope>NUCLEOTIDE SEQUENCE [LARGE SCALE GENOMIC DNA]</scope>
    <source>
        <strain evidence="3 4">La2-4</strain>
    </source>
</reference>
<name>A0A2R5FAW0_9PROT</name>
<dbReference type="SUPFAM" id="SSF53720">
    <property type="entry name" value="ALDH-like"/>
    <property type="match status" value="1"/>
</dbReference>
<comment type="caution">
    <text evidence="3">The sequence shown here is derived from an EMBL/GenBank/DDBJ whole genome shotgun (WGS) entry which is preliminary data.</text>
</comment>
<accession>A0A2R5FAW0</accession>
<evidence type="ECO:0000313" key="3">
    <source>
        <dbReference type="EMBL" id="GBG14688.1"/>
    </source>
</evidence>
<dbReference type="Pfam" id="PF00171">
    <property type="entry name" value="Aldedh"/>
    <property type="match status" value="1"/>
</dbReference>
<feature type="domain" description="Aldehyde dehydrogenase" evidence="2">
    <location>
        <begin position="187"/>
        <end position="353"/>
    </location>
</feature>
<dbReference type="RefSeq" id="WP_227871457.1">
    <property type="nucleotide sequence ID" value="NZ_BDOQ01000009.1"/>
</dbReference>
<dbReference type="InterPro" id="IPR016162">
    <property type="entry name" value="Ald_DH_N"/>
</dbReference>
<protein>
    <recommendedName>
        <fullName evidence="2">Aldehyde dehydrogenase domain-containing protein</fullName>
    </recommendedName>
</protein>
<evidence type="ECO:0000259" key="2">
    <source>
        <dbReference type="Pfam" id="PF00171"/>
    </source>
</evidence>
<dbReference type="InterPro" id="IPR016161">
    <property type="entry name" value="Ald_DH/histidinol_DH"/>
</dbReference>
<dbReference type="AlphaFoldDB" id="A0A2R5FAW0"/>
<dbReference type="Proteomes" id="UP000245081">
    <property type="component" value="Unassembled WGS sequence"/>
</dbReference>
<gene>
    <name evidence="3" type="ORF">NMK_2288</name>
</gene>
<proteinExistence type="predicted"/>
<keyword evidence="1" id="KW-0560">Oxidoreductase</keyword>